<keyword evidence="5 17" id="KW-0679">Respiratory chain</keyword>
<feature type="domain" description="Cytochrome c" evidence="22">
    <location>
        <begin position="287"/>
        <end position="367"/>
    </location>
</feature>
<dbReference type="InterPro" id="IPR002429">
    <property type="entry name" value="CcO_II-like_C"/>
</dbReference>
<keyword evidence="11 16" id="KW-0408">Iron</keyword>
<feature type="transmembrane region" description="Helical" evidence="19">
    <location>
        <begin position="96"/>
        <end position="114"/>
    </location>
</feature>
<evidence type="ECO:0000256" key="2">
    <source>
        <dbReference type="ARBA" id="ARBA00007866"/>
    </source>
</evidence>
<dbReference type="Proteomes" id="UP001359886">
    <property type="component" value="Unassembled WGS sequence"/>
</dbReference>
<proteinExistence type="inferred from homology"/>
<dbReference type="GO" id="GO:0016491">
    <property type="term" value="F:oxidoreductase activity"/>
    <property type="evidence" value="ECO:0007669"/>
    <property type="project" value="InterPro"/>
</dbReference>
<dbReference type="PANTHER" id="PTHR22888">
    <property type="entry name" value="CYTOCHROME C OXIDASE, SUBUNIT II"/>
    <property type="match status" value="1"/>
</dbReference>
<dbReference type="InterPro" id="IPR036909">
    <property type="entry name" value="Cyt_c-like_dom_sf"/>
</dbReference>
<dbReference type="InterPro" id="IPR011759">
    <property type="entry name" value="Cyt_c_oxidase_su2_TM_dom"/>
</dbReference>
<evidence type="ECO:0000256" key="1">
    <source>
        <dbReference type="ARBA" id="ARBA00004141"/>
    </source>
</evidence>
<dbReference type="InterPro" id="IPR008972">
    <property type="entry name" value="Cupredoxin"/>
</dbReference>
<comment type="function">
    <text evidence="14 18">Subunits I and II form the functional core of the enzyme complex. Electrons originating in cytochrome c are transferred via heme a and Cu(A) to the binuclear center formed by heme a3 and Cu(B).</text>
</comment>
<comment type="cofactor">
    <cofactor evidence="18">
        <name>Cu cation</name>
        <dbReference type="ChEBI" id="CHEBI:23378"/>
    </cofactor>
    <text evidence="18">Binds a copper A center.</text>
</comment>
<keyword evidence="9 17" id="KW-0249">Electron transport</keyword>
<feature type="domain" description="Cytochrome oxidase subunit II transmembrane region profile" evidence="21">
    <location>
        <begin position="29"/>
        <end position="124"/>
    </location>
</feature>
<dbReference type="GO" id="GO:0042773">
    <property type="term" value="P:ATP synthesis coupled electron transport"/>
    <property type="evidence" value="ECO:0007669"/>
    <property type="project" value="TreeGrafter"/>
</dbReference>
<keyword evidence="6 17" id="KW-0812">Transmembrane</keyword>
<comment type="caution">
    <text evidence="23">The sequence shown here is derived from an EMBL/GenBank/DDBJ whole genome shotgun (WGS) entry which is preliminary data.</text>
</comment>
<keyword evidence="4 16" id="KW-0349">Heme</keyword>
<evidence type="ECO:0000256" key="17">
    <source>
        <dbReference type="RuleBase" id="RU000456"/>
    </source>
</evidence>
<dbReference type="SUPFAM" id="SSF49503">
    <property type="entry name" value="Cupredoxins"/>
    <property type="match status" value="1"/>
</dbReference>
<reference evidence="23 24" key="1">
    <citation type="submission" date="2024-02" db="EMBL/GenBank/DDBJ databases">
        <title>A novel Wenzhouxiangellaceae bacterium, isolated from coastal sediments.</title>
        <authorList>
            <person name="Du Z.-J."/>
            <person name="Ye Y.-Q."/>
            <person name="Zhang X.-Y."/>
        </authorList>
    </citation>
    <scope>NUCLEOTIDE SEQUENCE [LARGE SCALE GENOMIC DNA]</scope>
    <source>
        <strain evidence="23 24">CH-27</strain>
    </source>
</reference>
<dbReference type="PROSITE" id="PS00078">
    <property type="entry name" value="COX2"/>
    <property type="match status" value="1"/>
</dbReference>
<evidence type="ECO:0000313" key="24">
    <source>
        <dbReference type="Proteomes" id="UP001359886"/>
    </source>
</evidence>
<dbReference type="Pfam" id="PF00116">
    <property type="entry name" value="COX2"/>
    <property type="match status" value="1"/>
</dbReference>
<dbReference type="GO" id="GO:0004129">
    <property type="term" value="F:cytochrome-c oxidase activity"/>
    <property type="evidence" value="ECO:0007669"/>
    <property type="project" value="UniProtKB-EC"/>
</dbReference>
<keyword evidence="10 19" id="KW-1133">Transmembrane helix</keyword>
<evidence type="ECO:0000313" key="23">
    <source>
        <dbReference type="EMBL" id="MEJ8567512.1"/>
    </source>
</evidence>
<dbReference type="NCBIfam" id="TIGR02866">
    <property type="entry name" value="CoxB"/>
    <property type="match status" value="1"/>
</dbReference>
<dbReference type="Gene3D" id="2.60.40.420">
    <property type="entry name" value="Cupredoxins - blue copper proteins"/>
    <property type="match status" value="1"/>
</dbReference>
<dbReference type="GO" id="GO:0005507">
    <property type="term" value="F:copper ion binding"/>
    <property type="evidence" value="ECO:0007669"/>
    <property type="project" value="InterPro"/>
</dbReference>
<feature type="transmembrane region" description="Helical" evidence="19">
    <location>
        <begin position="55"/>
        <end position="76"/>
    </location>
</feature>
<keyword evidence="7 16" id="KW-0479">Metal-binding</keyword>
<keyword evidence="3 17" id="KW-0813">Transport</keyword>
<evidence type="ECO:0000256" key="10">
    <source>
        <dbReference type="ARBA" id="ARBA00022989"/>
    </source>
</evidence>
<evidence type="ECO:0000259" key="21">
    <source>
        <dbReference type="PROSITE" id="PS50999"/>
    </source>
</evidence>
<gene>
    <name evidence="23" type="primary">coxB</name>
    <name evidence="23" type="ORF">V3330_07730</name>
</gene>
<dbReference type="PRINTS" id="PR01166">
    <property type="entry name" value="CYCOXIDASEII"/>
</dbReference>
<dbReference type="SUPFAM" id="SSF81464">
    <property type="entry name" value="Cytochrome c oxidase subunit II-like, transmembrane region"/>
    <property type="match status" value="1"/>
</dbReference>
<evidence type="ECO:0000256" key="7">
    <source>
        <dbReference type="ARBA" id="ARBA00022723"/>
    </source>
</evidence>
<evidence type="ECO:0000256" key="4">
    <source>
        <dbReference type="ARBA" id="ARBA00022617"/>
    </source>
</evidence>
<dbReference type="PROSITE" id="PS50857">
    <property type="entry name" value="COX2_CUA"/>
    <property type="match status" value="1"/>
</dbReference>
<dbReference type="InterPro" id="IPR009056">
    <property type="entry name" value="Cyt_c-like_dom"/>
</dbReference>
<keyword evidence="24" id="KW-1185">Reference proteome</keyword>
<dbReference type="Pfam" id="PF02790">
    <property type="entry name" value="COX2_TM"/>
    <property type="match status" value="1"/>
</dbReference>
<dbReference type="InterPro" id="IPR001505">
    <property type="entry name" value="Copper_CuA"/>
</dbReference>
<evidence type="ECO:0000256" key="18">
    <source>
        <dbReference type="RuleBase" id="RU004024"/>
    </source>
</evidence>
<evidence type="ECO:0000256" key="6">
    <source>
        <dbReference type="ARBA" id="ARBA00022692"/>
    </source>
</evidence>
<dbReference type="EC" id="7.1.1.9" evidence="18"/>
<sequence length="386" mass="42173">MKKPNTIIISLAAVAAVSAACWLLLVAPGLTGNEVNMTRGVTEHAEMNYSLHMIALWICAVIGILVFSAMFVSIVLHRKSRGEEPAKFTHSTKAEIVWTIIPVLILIAIAIPGTKGVVLMEVSPETEMTVKITGFQWRWKYDYLEDDISFISSLAPDSNAARRLQSGVVPAQVDNYLLDVDNPLVLPVDTPVKFLITADDVIHSWWVPDLGWKRDAVPGFINEAWTRIREPGIYRGQCAELCGKDHGFMPIVLKALPKDEYRAWVAEQKQVAAVEAENVQRLWSRAELMQHGESVYATQCATCHQADGSGLAPAFPALAGSPVAMGPVEEHIEVVLNGRDGTAMQAFGEMLTVTDLAAALTYTRNAFGNDTGDVVQPQAIARIKNG</sequence>
<dbReference type="PANTHER" id="PTHR22888:SF9">
    <property type="entry name" value="CYTOCHROME C OXIDASE SUBUNIT 2"/>
    <property type="match status" value="1"/>
</dbReference>
<name>A0AAW9R822_9GAMM</name>
<evidence type="ECO:0000256" key="19">
    <source>
        <dbReference type="SAM" id="Phobius"/>
    </source>
</evidence>
<dbReference type="Pfam" id="PF13442">
    <property type="entry name" value="Cytochrome_CBB3"/>
    <property type="match status" value="1"/>
</dbReference>
<evidence type="ECO:0000259" key="20">
    <source>
        <dbReference type="PROSITE" id="PS50857"/>
    </source>
</evidence>
<keyword evidence="13 19" id="KW-0472">Membrane</keyword>
<dbReference type="Gene3D" id="1.10.287.90">
    <property type="match status" value="1"/>
</dbReference>
<dbReference type="InterPro" id="IPR045187">
    <property type="entry name" value="CcO_II"/>
</dbReference>
<dbReference type="PROSITE" id="PS51257">
    <property type="entry name" value="PROKAR_LIPOPROTEIN"/>
    <property type="match status" value="1"/>
</dbReference>
<evidence type="ECO:0000256" key="8">
    <source>
        <dbReference type="ARBA" id="ARBA00022967"/>
    </source>
</evidence>
<dbReference type="Gene3D" id="1.10.760.10">
    <property type="entry name" value="Cytochrome c-like domain"/>
    <property type="match status" value="1"/>
</dbReference>
<evidence type="ECO:0000256" key="13">
    <source>
        <dbReference type="ARBA" id="ARBA00023136"/>
    </source>
</evidence>
<dbReference type="GO" id="GO:0020037">
    <property type="term" value="F:heme binding"/>
    <property type="evidence" value="ECO:0007669"/>
    <property type="project" value="InterPro"/>
</dbReference>
<dbReference type="PROSITE" id="PS50999">
    <property type="entry name" value="COX2_TM"/>
    <property type="match status" value="1"/>
</dbReference>
<comment type="subcellular location">
    <subcellularLocation>
        <location evidence="17">Cell membrane</location>
        <topology evidence="17">Multi-pass membrane protein</topology>
    </subcellularLocation>
    <subcellularLocation>
        <location evidence="1">Membrane</location>
        <topology evidence="1">Multi-pass membrane protein</topology>
    </subcellularLocation>
</comment>
<comment type="similarity">
    <text evidence="2 17">Belongs to the cytochrome c oxidase subunit 2 family.</text>
</comment>
<dbReference type="PROSITE" id="PS51007">
    <property type="entry name" value="CYTC"/>
    <property type="match status" value="1"/>
</dbReference>
<evidence type="ECO:0000256" key="11">
    <source>
        <dbReference type="ARBA" id="ARBA00023004"/>
    </source>
</evidence>
<comment type="catalytic activity">
    <reaction evidence="15 18">
        <text>4 Fe(II)-[cytochrome c] + O2 + 8 H(+)(in) = 4 Fe(III)-[cytochrome c] + 2 H2O + 4 H(+)(out)</text>
        <dbReference type="Rhea" id="RHEA:11436"/>
        <dbReference type="Rhea" id="RHEA-COMP:10350"/>
        <dbReference type="Rhea" id="RHEA-COMP:14399"/>
        <dbReference type="ChEBI" id="CHEBI:15377"/>
        <dbReference type="ChEBI" id="CHEBI:15378"/>
        <dbReference type="ChEBI" id="CHEBI:15379"/>
        <dbReference type="ChEBI" id="CHEBI:29033"/>
        <dbReference type="ChEBI" id="CHEBI:29034"/>
        <dbReference type="EC" id="7.1.1.9"/>
    </reaction>
</comment>
<evidence type="ECO:0000256" key="3">
    <source>
        <dbReference type="ARBA" id="ARBA00022448"/>
    </source>
</evidence>
<accession>A0AAW9R822</accession>
<organism evidence="23 24">
    <name type="scientific">Elongatibacter sediminis</name>
    <dbReference type="NCBI Taxonomy" id="3119006"/>
    <lineage>
        <taxon>Bacteria</taxon>
        <taxon>Pseudomonadati</taxon>
        <taxon>Pseudomonadota</taxon>
        <taxon>Gammaproteobacteria</taxon>
        <taxon>Chromatiales</taxon>
        <taxon>Wenzhouxiangellaceae</taxon>
        <taxon>Elongatibacter</taxon>
    </lineage>
</organism>
<keyword evidence="8" id="KW-1278">Translocase</keyword>
<feature type="domain" description="Cytochrome oxidase subunit II copper A binding" evidence="20">
    <location>
        <begin position="125"/>
        <end position="267"/>
    </location>
</feature>
<protein>
    <recommendedName>
        <fullName evidence="18">Cytochrome c oxidase subunit 2</fullName>
        <ecNumber evidence="18">7.1.1.9</ecNumber>
    </recommendedName>
</protein>
<dbReference type="AlphaFoldDB" id="A0AAW9R822"/>
<dbReference type="InterPro" id="IPR036257">
    <property type="entry name" value="Cyt_c_oxidase_su2_TM_sf"/>
</dbReference>
<dbReference type="InterPro" id="IPR014222">
    <property type="entry name" value="Cyt_c_oxidase_su2"/>
</dbReference>
<dbReference type="SUPFAM" id="SSF46626">
    <property type="entry name" value="Cytochrome c"/>
    <property type="match status" value="1"/>
</dbReference>
<evidence type="ECO:0000256" key="9">
    <source>
        <dbReference type="ARBA" id="ARBA00022982"/>
    </source>
</evidence>
<dbReference type="GO" id="GO:0005886">
    <property type="term" value="C:plasma membrane"/>
    <property type="evidence" value="ECO:0007669"/>
    <property type="project" value="UniProtKB-SubCell"/>
</dbReference>
<dbReference type="EMBL" id="JAZHOG010000004">
    <property type="protein sequence ID" value="MEJ8567512.1"/>
    <property type="molecule type" value="Genomic_DNA"/>
</dbReference>
<evidence type="ECO:0000256" key="16">
    <source>
        <dbReference type="PROSITE-ProRule" id="PRU00433"/>
    </source>
</evidence>
<evidence type="ECO:0000259" key="22">
    <source>
        <dbReference type="PROSITE" id="PS51007"/>
    </source>
</evidence>
<evidence type="ECO:0000256" key="5">
    <source>
        <dbReference type="ARBA" id="ARBA00022660"/>
    </source>
</evidence>
<dbReference type="RefSeq" id="WP_354694832.1">
    <property type="nucleotide sequence ID" value="NZ_JAZHOG010000004.1"/>
</dbReference>
<evidence type="ECO:0000256" key="15">
    <source>
        <dbReference type="ARBA" id="ARBA00047816"/>
    </source>
</evidence>
<evidence type="ECO:0000256" key="12">
    <source>
        <dbReference type="ARBA" id="ARBA00023008"/>
    </source>
</evidence>
<evidence type="ECO:0000256" key="14">
    <source>
        <dbReference type="ARBA" id="ARBA00024688"/>
    </source>
</evidence>
<keyword evidence="12 18" id="KW-0186">Copper</keyword>